<organism evidence="1 2">
    <name type="scientific">Pedobacter cryoconitis</name>
    <dbReference type="NCBI Taxonomy" id="188932"/>
    <lineage>
        <taxon>Bacteria</taxon>
        <taxon>Pseudomonadati</taxon>
        <taxon>Bacteroidota</taxon>
        <taxon>Sphingobacteriia</taxon>
        <taxon>Sphingobacteriales</taxon>
        <taxon>Sphingobacteriaceae</taxon>
        <taxon>Pedobacter</taxon>
    </lineage>
</organism>
<reference evidence="1 2" key="1">
    <citation type="submission" date="2020-08" db="EMBL/GenBank/DDBJ databases">
        <title>Genomic Encyclopedia of Type Strains, Phase IV (KMG-V): Genome sequencing to study the core and pangenomes of soil and plant-associated prokaryotes.</title>
        <authorList>
            <person name="Whitman W."/>
        </authorList>
    </citation>
    <scope>NUCLEOTIDE SEQUENCE [LARGE SCALE GENOMIC DNA]</scope>
    <source>
        <strain evidence="1 2">S3M1</strain>
    </source>
</reference>
<name>A0A7W8ZRL8_9SPHI</name>
<dbReference type="Proteomes" id="UP000537204">
    <property type="component" value="Unassembled WGS sequence"/>
</dbReference>
<evidence type="ECO:0000313" key="1">
    <source>
        <dbReference type="EMBL" id="MBB5638929.1"/>
    </source>
</evidence>
<dbReference type="EMBL" id="JACHCE010000011">
    <property type="protein sequence ID" value="MBB5638929.1"/>
    <property type="molecule type" value="Genomic_DNA"/>
</dbReference>
<proteinExistence type="predicted"/>
<evidence type="ECO:0000313" key="2">
    <source>
        <dbReference type="Proteomes" id="UP000537204"/>
    </source>
</evidence>
<dbReference type="AlphaFoldDB" id="A0A7W8ZRL8"/>
<accession>A0A7W8ZRL8</accession>
<dbReference type="RefSeq" id="WP_183884734.1">
    <property type="nucleotide sequence ID" value="NZ_JACHCE010000011.1"/>
</dbReference>
<protein>
    <recommendedName>
        <fullName evidence="3">RES domain-containing protein</fullName>
    </recommendedName>
</protein>
<comment type="caution">
    <text evidence="1">The sequence shown here is derived from an EMBL/GenBank/DDBJ whole genome shotgun (WGS) entry which is preliminary data.</text>
</comment>
<gene>
    <name evidence="1" type="ORF">HDE68_004867</name>
</gene>
<sequence>MAEDLLDENGRIAKIANNKFNTEKLNLHPVDKIIDKLNWYRSLFGKVHDLTEVEYQQLKKNVATFFNLKSVVKAVTLPRHLVRISHNTNIFAGKGVPVSYFTSIEDLLAPPTHLVKVNRCNVENEQVLYCSMDEGSAYWETKPKYGDIITLTRFVLKPEANCVCSVIVPEPFSADNFSNPLRLVYSLIREFFVEVFTLKVDRSRPRDYLFSAIISSEQLFYPIPSEDNIGAIIYPSVQRSGFGDNIAIRNDIFLEKYNFVAAETRFILEEYSNPDPKSNDPTTDQVMASFYSYSYNPKTRTISYSPKADEIFGLFKSFQNPNNPQTRIDNAPDIPKNLAFNMSDPGFVIPQYLNEFRHKGAENNEKSEEDNTVIGTINV</sequence>
<evidence type="ECO:0008006" key="3">
    <source>
        <dbReference type="Google" id="ProtNLM"/>
    </source>
</evidence>